<protein>
    <recommendedName>
        <fullName evidence="3">DUF4428 domain-containing protein</fullName>
    </recommendedName>
</protein>
<dbReference type="Proteomes" id="UP001529343">
    <property type="component" value="Unassembled WGS sequence"/>
</dbReference>
<comment type="caution">
    <text evidence="1">The sequence shown here is derived from an EMBL/GenBank/DDBJ whole genome shotgun (WGS) entry which is preliminary data.</text>
</comment>
<evidence type="ECO:0000313" key="2">
    <source>
        <dbReference type="Proteomes" id="UP001529343"/>
    </source>
</evidence>
<gene>
    <name evidence="1" type="ORF">QUW44_03260</name>
</gene>
<evidence type="ECO:0008006" key="3">
    <source>
        <dbReference type="Google" id="ProtNLM"/>
    </source>
</evidence>
<reference evidence="2" key="1">
    <citation type="submission" date="2023-06" db="EMBL/GenBank/DDBJ databases">
        <title>Identification and characterization of horizontal gene transfer across gut microbiota members of farm animals based on homology search.</title>
        <authorList>
            <person name="Zeman M."/>
            <person name="Kubasova T."/>
            <person name="Jahodarova E."/>
            <person name="Nykrynova M."/>
            <person name="Rychlik I."/>
        </authorList>
    </citation>
    <scope>NUCLEOTIDE SEQUENCE [LARGE SCALE GENOMIC DNA]</scope>
    <source>
        <strain evidence="2">161_Gplus</strain>
    </source>
</reference>
<keyword evidence="2" id="KW-1185">Reference proteome</keyword>
<dbReference type="EMBL" id="JAUDDW010000007">
    <property type="protein sequence ID" value="MDM8266192.1"/>
    <property type="molecule type" value="Genomic_DNA"/>
</dbReference>
<sequence length="259" mass="29312">MAGSKICVICGESKRSNQLLTHKNLLLNDRFSICRDCANSIADFTDEESVIEMAQLANIPFVKNLYTDVKRQSKKPNFGIYQKRLAPYKKFETFSDSVFTTDGAAETVDVTPELERRWGKDYSEEEYAYFENALQGLIAIKPATTAFEIQRYVANVKLKNALDEAFKTGDPKGITALRKAYSEDSKDLGFDAVLSGNDDSGKSLGQRIQNWELNEPVPDNDKYEDTAGLKKYINKWFVIPMKRTFGVASEKEVDSLYED</sequence>
<name>A0ABT7UYR9_9LACO</name>
<reference evidence="1 2" key="2">
    <citation type="submission" date="2023-06" db="EMBL/GenBank/DDBJ databases">
        <authorList>
            <person name="Zeman M."/>
            <person name="Kubasova T."/>
            <person name="Jahodarova E."/>
            <person name="Nykrynova M."/>
            <person name="Rychlik I."/>
        </authorList>
    </citation>
    <scope>NUCLEOTIDE SEQUENCE [LARGE SCALE GENOMIC DNA]</scope>
    <source>
        <strain evidence="1 2">161_Gplus</strain>
    </source>
</reference>
<evidence type="ECO:0000313" key="1">
    <source>
        <dbReference type="EMBL" id="MDM8266192.1"/>
    </source>
</evidence>
<accession>A0ABT7UYR9</accession>
<organism evidence="1 2">
    <name type="scientific">Limosilactobacillus pontis</name>
    <dbReference type="NCBI Taxonomy" id="35787"/>
    <lineage>
        <taxon>Bacteria</taxon>
        <taxon>Bacillati</taxon>
        <taxon>Bacillota</taxon>
        <taxon>Bacilli</taxon>
        <taxon>Lactobacillales</taxon>
        <taxon>Lactobacillaceae</taxon>
        <taxon>Limosilactobacillus</taxon>
    </lineage>
</organism>
<proteinExistence type="predicted"/>
<dbReference type="RefSeq" id="WP_289585898.1">
    <property type="nucleotide sequence ID" value="NZ_JAUDDW010000007.1"/>
</dbReference>